<dbReference type="InterPro" id="IPR020578">
    <property type="entry name" value="Aminotrans_V_PyrdxlP_BS"/>
</dbReference>
<sequence>MNHTVVEAARRDTPFLDAHVFLNHAAISPIPRSVQQAMHRATELHVQMLAASEVAAHAEYARGRSLGASLVGAKQGHVAYVQNTSIGLSMVAAGVDWNAGDNVVVPAMEFPSNLLTWLQLEAKGVEVRQVHVADGKVTADVLRSFIDAKTRVVALSHVQYYNGYRVDLATIGELCRDCDALLVVDGTQSIGALEVDIESCGVDVLVVASHKWMLGPVGTGFMAFSDRAMERVRPSLVGWLSVREPFAFHRTLDFLDTAERYEPGSENSVGIFGLTQRFATIGQIGMHLIERRILTLVDFLRDKATSAGLEVANPLKGRERSGIVLLRHPSCRAEDAHEALVKHNILTSVRSGAIRVSPHFHNTFDELEQVVDVLSNATNPQMFTHR</sequence>
<comment type="cofactor">
    <cofactor evidence="1 4">
        <name>pyridoxal 5'-phosphate</name>
        <dbReference type="ChEBI" id="CHEBI:597326"/>
    </cofactor>
</comment>
<evidence type="ECO:0000259" key="5">
    <source>
        <dbReference type="Pfam" id="PF00266"/>
    </source>
</evidence>
<proteinExistence type="inferred from homology"/>
<reference evidence="8" key="1">
    <citation type="submission" date="2014-12" db="EMBL/GenBank/DDBJ databases">
        <title>Complete Genome Sequencing of Pandoraea pulmonicola DSM 16583.</title>
        <authorList>
            <person name="Chan K.-G."/>
        </authorList>
    </citation>
    <scope>NUCLEOTIDE SEQUENCE [LARGE SCALE GENOMIC DNA]</scope>
    <source>
        <strain evidence="8">DSM 16583</strain>
    </source>
</reference>
<dbReference type="Gene3D" id="3.90.1150.10">
    <property type="entry name" value="Aspartate Aminotransferase, domain 1"/>
    <property type="match status" value="1"/>
</dbReference>
<dbReference type="EC" id="2.8.1.7" evidence="7"/>
<evidence type="ECO:0000256" key="3">
    <source>
        <dbReference type="RuleBase" id="RU004075"/>
    </source>
</evidence>
<keyword evidence="7" id="KW-0808">Transferase</keyword>
<dbReference type="KEGG" id="ppul:RO07_25090"/>
<evidence type="ECO:0000313" key="6">
    <source>
        <dbReference type="EMBL" id="APD13575.1"/>
    </source>
</evidence>
<evidence type="ECO:0000256" key="1">
    <source>
        <dbReference type="ARBA" id="ARBA00001933"/>
    </source>
</evidence>
<keyword evidence="8" id="KW-1185">Reference proteome</keyword>
<accession>A0AAJ4ZG50</accession>
<evidence type="ECO:0000256" key="4">
    <source>
        <dbReference type="RuleBase" id="RU004504"/>
    </source>
</evidence>
<dbReference type="EMBL" id="UGSJ01000001">
    <property type="protein sequence ID" value="SUA92758.1"/>
    <property type="molecule type" value="Genomic_DNA"/>
</dbReference>
<dbReference type="InterPro" id="IPR000192">
    <property type="entry name" value="Aminotrans_V_dom"/>
</dbReference>
<protein>
    <submittedName>
        <fullName evidence="7">Probable cysteine desulfurase</fullName>
        <ecNumber evidence="7">2.8.1.7</ecNumber>
    </submittedName>
</protein>
<dbReference type="PROSITE" id="PS00595">
    <property type="entry name" value="AA_TRANSFER_CLASS_5"/>
    <property type="match status" value="1"/>
</dbReference>
<name>A0AAJ4ZG50_PANPU</name>
<organism evidence="7 9">
    <name type="scientific">Pandoraea pulmonicola</name>
    <dbReference type="NCBI Taxonomy" id="93221"/>
    <lineage>
        <taxon>Bacteria</taxon>
        <taxon>Pseudomonadati</taxon>
        <taxon>Pseudomonadota</taxon>
        <taxon>Betaproteobacteria</taxon>
        <taxon>Burkholderiales</taxon>
        <taxon>Burkholderiaceae</taxon>
        <taxon>Pandoraea</taxon>
    </lineage>
</organism>
<dbReference type="PANTHER" id="PTHR43586:SF15">
    <property type="entry name" value="BLR3095 PROTEIN"/>
    <property type="match status" value="1"/>
</dbReference>
<dbReference type="GO" id="GO:0031071">
    <property type="term" value="F:cysteine desulfurase activity"/>
    <property type="evidence" value="ECO:0007669"/>
    <property type="project" value="UniProtKB-EC"/>
</dbReference>
<dbReference type="EMBL" id="CP010310">
    <property type="protein sequence ID" value="APD13575.1"/>
    <property type="molecule type" value="Genomic_DNA"/>
</dbReference>
<dbReference type="PANTHER" id="PTHR43586">
    <property type="entry name" value="CYSTEINE DESULFURASE"/>
    <property type="match status" value="1"/>
</dbReference>
<evidence type="ECO:0000313" key="7">
    <source>
        <dbReference type="EMBL" id="SUA92758.1"/>
    </source>
</evidence>
<comment type="similarity">
    <text evidence="3">Belongs to the class-V pyridoxal-phosphate-dependent aminotransferase family.</text>
</comment>
<dbReference type="SUPFAM" id="SSF53383">
    <property type="entry name" value="PLP-dependent transferases"/>
    <property type="match status" value="1"/>
</dbReference>
<evidence type="ECO:0000313" key="9">
    <source>
        <dbReference type="Proteomes" id="UP000254589"/>
    </source>
</evidence>
<dbReference type="RefSeq" id="WP_052267403.1">
    <property type="nucleotide sequence ID" value="NZ_CP010310.2"/>
</dbReference>
<reference evidence="7 9" key="3">
    <citation type="submission" date="2018-06" db="EMBL/GenBank/DDBJ databases">
        <authorList>
            <consortium name="Pathogen Informatics"/>
            <person name="Doyle S."/>
        </authorList>
    </citation>
    <scope>NUCLEOTIDE SEQUENCE [LARGE SCALE GENOMIC DNA]</scope>
    <source>
        <strain evidence="7 9">NCTC13159</strain>
    </source>
</reference>
<dbReference type="Proteomes" id="UP000254589">
    <property type="component" value="Unassembled WGS sequence"/>
</dbReference>
<feature type="domain" description="Aminotransferase class V" evidence="5">
    <location>
        <begin position="20"/>
        <end position="356"/>
    </location>
</feature>
<dbReference type="InterPro" id="IPR015421">
    <property type="entry name" value="PyrdxlP-dep_Trfase_major"/>
</dbReference>
<dbReference type="InterPro" id="IPR015422">
    <property type="entry name" value="PyrdxlP-dep_Trfase_small"/>
</dbReference>
<dbReference type="Proteomes" id="UP000035086">
    <property type="component" value="Chromosome"/>
</dbReference>
<dbReference type="Gene3D" id="3.40.640.10">
    <property type="entry name" value="Type I PLP-dependent aspartate aminotransferase-like (Major domain)"/>
    <property type="match status" value="1"/>
</dbReference>
<dbReference type="Pfam" id="PF00266">
    <property type="entry name" value="Aminotran_5"/>
    <property type="match status" value="1"/>
</dbReference>
<keyword evidence="2" id="KW-0663">Pyridoxal phosphate</keyword>
<dbReference type="InterPro" id="IPR015424">
    <property type="entry name" value="PyrdxlP-dep_Trfase"/>
</dbReference>
<gene>
    <name evidence="7" type="primary">csd</name>
    <name evidence="7" type="ORF">NCTC13159_04296</name>
    <name evidence="6" type="ORF">RO07_25090</name>
</gene>
<dbReference type="AlphaFoldDB" id="A0AAJ4ZG50"/>
<evidence type="ECO:0000313" key="8">
    <source>
        <dbReference type="Proteomes" id="UP000035086"/>
    </source>
</evidence>
<evidence type="ECO:0000256" key="2">
    <source>
        <dbReference type="ARBA" id="ARBA00022898"/>
    </source>
</evidence>
<reference evidence="6" key="2">
    <citation type="submission" date="2016-11" db="EMBL/GenBank/DDBJ databases">
        <title>Complete Genome Sequencing of Pandoraea pulmonicola DSM 16583.</title>
        <authorList>
            <person name="Chan K.-G."/>
        </authorList>
    </citation>
    <scope>NUCLEOTIDE SEQUENCE</scope>
    <source>
        <strain evidence="6">DSM 16583</strain>
    </source>
</reference>